<dbReference type="VEuPathDB" id="TrichDB:TVAGG3_0242750"/>
<dbReference type="EMBL" id="DS113391">
    <property type="protein sequence ID" value="EAY07849.1"/>
    <property type="molecule type" value="Genomic_DNA"/>
</dbReference>
<dbReference type="InParanoid" id="A2EHQ3"/>
<feature type="compositionally biased region" description="Basic residues" evidence="2">
    <location>
        <begin position="395"/>
        <end position="405"/>
    </location>
</feature>
<evidence type="ECO:0000256" key="1">
    <source>
        <dbReference type="SAM" id="Coils"/>
    </source>
</evidence>
<evidence type="ECO:0000256" key="2">
    <source>
        <dbReference type="SAM" id="MobiDB-lite"/>
    </source>
</evidence>
<accession>A2EHQ3</accession>
<protein>
    <submittedName>
        <fullName evidence="3">Uncharacterized protein</fullName>
    </submittedName>
</protein>
<dbReference type="RefSeq" id="XP_001320072.1">
    <property type="nucleotide sequence ID" value="XM_001320037.1"/>
</dbReference>
<sequence length="447" mass="50760">MNEPHNSPENGNLSNNDAHAAQFWEDSMHTANSSSIQSDDASEVTSAISKNQNNHVYFNNQPTEEEEEEFETQSYAADVGIQSPRRNHDDLIGDSTYFTADNIITNAEELFREMDRISQLDPKDLPQDEEEEIQQNISTNTDQSDISHNVHVMPPMNPSHSTPGNSENSGNQDNIPIRVFSEEEQPKTESDLYEFILDRMSNLVNVSKTLFPDIDDEYLLIKNLAAKGSRAFEMSILDEKIKQYKLSNATFKEELSNQPKLNMESVKLKREIQNAKKIIERLKKAPPPQIPTTNSMTIPNHPEIGHPISMQAHIMKEKRSVEELQKQVTDLQENLDKLNKRIALMSQTKSSYVYDPSLLSPTKPPPKLKLPRKKVKVKKAKTIDAADNASETQSKKRKKKKSKRSKTVDPTIQHESNTEASDAIKSEASSMKSHKKRKVVKKVQKTK</sequence>
<feature type="compositionally biased region" description="Polar residues" evidence="2">
    <location>
        <begin position="1"/>
        <end position="17"/>
    </location>
</feature>
<reference evidence="3" key="1">
    <citation type="submission" date="2006-10" db="EMBL/GenBank/DDBJ databases">
        <authorList>
            <person name="Amadeo P."/>
            <person name="Zhao Q."/>
            <person name="Wortman J."/>
            <person name="Fraser-Liggett C."/>
            <person name="Carlton J."/>
        </authorList>
    </citation>
    <scope>NUCLEOTIDE SEQUENCE</scope>
    <source>
        <strain evidence="3">G3</strain>
    </source>
</reference>
<feature type="coiled-coil region" evidence="1">
    <location>
        <begin position="314"/>
        <end position="348"/>
    </location>
</feature>
<feature type="region of interest" description="Disordered" evidence="2">
    <location>
        <begin position="1"/>
        <end position="71"/>
    </location>
</feature>
<feature type="region of interest" description="Disordered" evidence="2">
    <location>
        <begin position="139"/>
        <end position="174"/>
    </location>
</feature>
<dbReference type="AlphaFoldDB" id="A2EHQ3"/>
<organism evidence="3 4">
    <name type="scientific">Trichomonas vaginalis (strain ATCC PRA-98 / G3)</name>
    <dbReference type="NCBI Taxonomy" id="412133"/>
    <lineage>
        <taxon>Eukaryota</taxon>
        <taxon>Metamonada</taxon>
        <taxon>Parabasalia</taxon>
        <taxon>Trichomonadida</taxon>
        <taxon>Trichomonadidae</taxon>
        <taxon>Trichomonas</taxon>
    </lineage>
</organism>
<evidence type="ECO:0000313" key="3">
    <source>
        <dbReference type="EMBL" id="EAY07849.1"/>
    </source>
</evidence>
<evidence type="ECO:0000313" key="4">
    <source>
        <dbReference type="Proteomes" id="UP000001542"/>
    </source>
</evidence>
<dbReference type="VEuPathDB" id="TrichDB:TVAG_312480"/>
<dbReference type="SMR" id="A2EHQ3"/>
<feature type="compositionally biased region" description="Polar residues" evidence="2">
    <location>
        <begin position="29"/>
        <end position="62"/>
    </location>
</feature>
<dbReference type="KEGG" id="tva:4765744"/>
<feature type="region of interest" description="Disordered" evidence="2">
    <location>
        <begin position="354"/>
        <end position="447"/>
    </location>
</feature>
<feature type="compositionally biased region" description="Basic residues" evidence="2">
    <location>
        <begin position="432"/>
        <end position="447"/>
    </location>
</feature>
<proteinExistence type="predicted"/>
<dbReference type="Proteomes" id="UP000001542">
    <property type="component" value="Unassembled WGS sequence"/>
</dbReference>
<feature type="compositionally biased region" description="Basic residues" evidence="2">
    <location>
        <begin position="369"/>
        <end position="380"/>
    </location>
</feature>
<feature type="compositionally biased region" description="Polar residues" evidence="2">
    <location>
        <begin position="408"/>
        <end position="420"/>
    </location>
</feature>
<gene>
    <name evidence="3" type="ORF">TVAG_312480</name>
</gene>
<name>A2EHQ3_TRIV3</name>
<keyword evidence="1" id="KW-0175">Coiled coil</keyword>
<keyword evidence="4" id="KW-1185">Reference proteome</keyword>
<feature type="compositionally biased region" description="Polar residues" evidence="2">
    <location>
        <begin position="158"/>
        <end position="174"/>
    </location>
</feature>
<reference evidence="3" key="2">
    <citation type="journal article" date="2007" name="Science">
        <title>Draft genome sequence of the sexually transmitted pathogen Trichomonas vaginalis.</title>
        <authorList>
            <person name="Carlton J.M."/>
            <person name="Hirt R.P."/>
            <person name="Silva J.C."/>
            <person name="Delcher A.L."/>
            <person name="Schatz M."/>
            <person name="Zhao Q."/>
            <person name="Wortman J.R."/>
            <person name="Bidwell S.L."/>
            <person name="Alsmark U.C.M."/>
            <person name="Besteiro S."/>
            <person name="Sicheritz-Ponten T."/>
            <person name="Noel C.J."/>
            <person name="Dacks J.B."/>
            <person name="Foster P.G."/>
            <person name="Simillion C."/>
            <person name="Van de Peer Y."/>
            <person name="Miranda-Saavedra D."/>
            <person name="Barton G.J."/>
            <person name="Westrop G.D."/>
            <person name="Mueller S."/>
            <person name="Dessi D."/>
            <person name="Fiori P.L."/>
            <person name="Ren Q."/>
            <person name="Paulsen I."/>
            <person name="Zhang H."/>
            <person name="Bastida-Corcuera F.D."/>
            <person name="Simoes-Barbosa A."/>
            <person name="Brown M.T."/>
            <person name="Hayes R.D."/>
            <person name="Mukherjee M."/>
            <person name="Okumura C.Y."/>
            <person name="Schneider R."/>
            <person name="Smith A.J."/>
            <person name="Vanacova S."/>
            <person name="Villalvazo M."/>
            <person name="Haas B.J."/>
            <person name="Pertea M."/>
            <person name="Feldblyum T.V."/>
            <person name="Utterback T.R."/>
            <person name="Shu C.L."/>
            <person name="Osoegawa K."/>
            <person name="de Jong P.J."/>
            <person name="Hrdy I."/>
            <person name="Horvathova L."/>
            <person name="Zubacova Z."/>
            <person name="Dolezal P."/>
            <person name="Malik S.B."/>
            <person name="Logsdon J.M. Jr."/>
            <person name="Henze K."/>
            <person name="Gupta A."/>
            <person name="Wang C.C."/>
            <person name="Dunne R.L."/>
            <person name="Upcroft J.A."/>
            <person name="Upcroft P."/>
            <person name="White O."/>
            <person name="Salzberg S.L."/>
            <person name="Tang P."/>
            <person name="Chiu C.-H."/>
            <person name="Lee Y.-S."/>
            <person name="Embley T.M."/>
            <person name="Coombs G.H."/>
            <person name="Mottram J.C."/>
            <person name="Tachezy J."/>
            <person name="Fraser-Liggett C.M."/>
            <person name="Johnson P.J."/>
        </authorList>
    </citation>
    <scope>NUCLEOTIDE SEQUENCE [LARGE SCALE GENOMIC DNA]</scope>
    <source>
        <strain evidence="3">G3</strain>
    </source>
</reference>